<dbReference type="CDD" id="cd04886">
    <property type="entry name" value="ACT_ThrD-II-like"/>
    <property type="match status" value="1"/>
</dbReference>
<dbReference type="GO" id="GO:0006567">
    <property type="term" value="P:L-threonine catabolic process"/>
    <property type="evidence" value="ECO:0007669"/>
    <property type="project" value="InterPro"/>
</dbReference>
<dbReference type="GO" id="GO:0003941">
    <property type="term" value="F:L-serine ammonia-lyase activity"/>
    <property type="evidence" value="ECO:0007669"/>
    <property type="project" value="TreeGrafter"/>
</dbReference>
<dbReference type="PROSITE" id="PS51671">
    <property type="entry name" value="ACT"/>
    <property type="match status" value="1"/>
</dbReference>
<evidence type="ECO:0000259" key="6">
    <source>
        <dbReference type="PROSITE" id="PS51671"/>
    </source>
</evidence>
<dbReference type="InterPro" id="IPR036052">
    <property type="entry name" value="TrpB-like_PALP_sf"/>
</dbReference>
<keyword evidence="4" id="KW-0663">Pyridoxal phosphate</keyword>
<proteinExistence type="inferred from homology"/>
<name>A0A6J6ITQ6_9ZZZZ</name>
<evidence type="ECO:0000313" key="7">
    <source>
        <dbReference type="EMBL" id="CAB4628001.1"/>
    </source>
</evidence>
<dbReference type="PANTHER" id="PTHR48078">
    <property type="entry name" value="THREONINE DEHYDRATASE, MITOCHONDRIAL-RELATED"/>
    <property type="match status" value="1"/>
</dbReference>
<dbReference type="SUPFAM" id="SSF53686">
    <property type="entry name" value="Tryptophan synthase beta subunit-like PLP-dependent enzymes"/>
    <property type="match status" value="1"/>
</dbReference>
<dbReference type="FunFam" id="3.40.50.1100:FF:000007">
    <property type="entry name" value="L-threonine dehydratase catabolic TdcB"/>
    <property type="match status" value="1"/>
</dbReference>
<dbReference type="InterPro" id="IPR044561">
    <property type="entry name" value="ACT_ThrD-II-like"/>
</dbReference>
<dbReference type="EMBL" id="CAEZVS010000003">
    <property type="protein sequence ID" value="CAB4628001.1"/>
    <property type="molecule type" value="Genomic_DNA"/>
</dbReference>
<dbReference type="CDD" id="cd01562">
    <property type="entry name" value="Thr-dehyd"/>
    <property type="match status" value="1"/>
</dbReference>
<evidence type="ECO:0000256" key="5">
    <source>
        <dbReference type="ARBA" id="ARBA00023239"/>
    </source>
</evidence>
<dbReference type="NCBIfam" id="TIGR01127">
    <property type="entry name" value="ilvA_1Cterm"/>
    <property type="match status" value="1"/>
</dbReference>
<dbReference type="AlphaFoldDB" id="A0A6J6ITQ6"/>
<evidence type="ECO:0000256" key="2">
    <source>
        <dbReference type="ARBA" id="ARBA00010869"/>
    </source>
</evidence>
<dbReference type="PANTHER" id="PTHR48078:SF6">
    <property type="entry name" value="L-THREONINE DEHYDRATASE CATABOLIC TDCB"/>
    <property type="match status" value="1"/>
</dbReference>
<sequence>MTSQPPVVVPALSEFERALANVRQVAIETPVLHSHYLSELVGQEVWLKCENLQRTGAYKVRGAFNRMSKLTKEEKKMGVIAASAGNHAQGVALAAKKLGIKATVYMPFGASLPKVAATRNYGAKVVLFGATFAEALKAAQDQAKETGAIFIPPFDHIDVVLGQGTVGVEIMEQHPDVTTIVVAIGGGGLAAGVAVAAKLTAQARGKKIRVIGVQAENVAPYPGSIKAGKPTEVVATATIADGIAVAKPGRVPFELIKQHIDKVVTVSEDEIAKAILVLLERSKQVVEPAGAVAVAALMSGKAKAKGKTVAILSGGNMDPLLLQRVIRHGLSASDRYTNFSVMLPDRPGQLALTAEVIAGAHANVVEVLHTRHGNGLQISEVELNLSVETSGHEHRMEVVKALEKAGLRPRLEKRRED</sequence>
<gene>
    <name evidence="7" type="ORF">UFOPK2106_00055</name>
</gene>
<feature type="domain" description="ACT" evidence="6">
    <location>
        <begin position="338"/>
        <end position="417"/>
    </location>
</feature>
<reference evidence="7" key="1">
    <citation type="submission" date="2020-05" db="EMBL/GenBank/DDBJ databases">
        <authorList>
            <person name="Chiriac C."/>
            <person name="Salcher M."/>
            <person name="Ghai R."/>
            <person name="Kavagutti S V."/>
        </authorList>
    </citation>
    <scope>NUCLEOTIDE SEQUENCE</scope>
</reference>
<dbReference type="InterPro" id="IPR050147">
    <property type="entry name" value="Ser/Thr_Dehydratase"/>
</dbReference>
<organism evidence="7">
    <name type="scientific">freshwater metagenome</name>
    <dbReference type="NCBI Taxonomy" id="449393"/>
    <lineage>
        <taxon>unclassified sequences</taxon>
        <taxon>metagenomes</taxon>
        <taxon>ecological metagenomes</taxon>
    </lineage>
</organism>
<evidence type="ECO:0000256" key="1">
    <source>
        <dbReference type="ARBA" id="ARBA00001933"/>
    </source>
</evidence>
<accession>A0A6J6ITQ6</accession>
<protein>
    <recommendedName>
        <fullName evidence="3">threonine ammonia-lyase</fullName>
        <ecNumber evidence="3">4.3.1.19</ecNumber>
    </recommendedName>
</protein>
<dbReference type="EC" id="4.3.1.19" evidence="3"/>
<comment type="cofactor">
    <cofactor evidence="1">
        <name>pyridoxal 5'-phosphate</name>
        <dbReference type="ChEBI" id="CHEBI:597326"/>
    </cofactor>
</comment>
<dbReference type="InterPro" id="IPR001926">
    <property type="entry name" value="TrpB-like_PALP"/>
</dbReference>
<evidence type="ECO:0000256" key="4">
    <source>
        <dbReference type="ARBA" id="ARBA00022898"/>
    </source>
</evidence>
<comment type="similarity">
    <text evidence="2">Belongs to the serine/threonine dehydratase family.</text>
</comment>
<dbReference type="InterPro" id="IPR002912">
    <property type="entry name" value="ACT_dom"/>
</dbReference>
<keyword evidence="5" id="KW-0456">Lyase</keyword>
<dbReference type="GO" id="GO:0009097">
    <property type="term" value="P:isoleucine biosynthetic process"/>
    <property type="evidence" value="ECO:0007669"/>
    <property type="project" value="TreeGrafter"/>
</dbReference>
<dbReference type="Gene3D" id="3.40.50.1100">
    <property type="match status" value="2"/>
</dbReference>
<evidence type="ECO:0000256" key="3">
    <source>
        <dbReference type="ARBA" id="ARBA00012096"/>
    </source>
</evidence>
<dbReference type="GO" id="GO:0006565">
    <property type="term" value="P:L-serine catabolic process"/>
    <property type="evidence" value="ECO:0007669"/>
    <property type="project" value="TreeGrafter"/>
</dbReference>
<dbReference type="InterPro" id="IPR005789">
    <property type="entry name" value="Thr_deHydtase_catblc"/>
</dbReference>
<dbReference type="GO" id="GO:0004794">
    <property type="term" value="F:threonine deaminase activity"/>
    <property type="evidence" value="ECO:0007669"/>
    <property type="project" value="UniProtKB-EC"/>
</dbReference>
<dbReference type="Pfam" id="PF00291">
    <property type="entry name" value="PALP"/>
    <property type="match status" value="1"/>
</dbReference>
<dbReference type="FunFam" id="3.40.50.1100:FF:000005">
    <property type="entry name" value="Threonine dehydratase catabolic"/>
    <property type="match status" value="1"/>
</dbReference>